<dbReference type="KEGG" id="elj:ELUMI_v1c01620"/>
<dbReference type="RefSeq" id="WP_025734300.1">
    <property type="nucleotide sequence ID" value="NZ_CP024963.1"/>
</dbReference>
<evidence type="ECO:0000256" key="1">
    <source>
        <dbReference type="ARBA" id="ARBA00004141"/>
    </source>
</evidence>
<dbReference type="Proteomes" id="UP000232063">
    <property type="component" value="Chromosome"/>
</dbReference>
<evidence type="ECO:0000256" key="3">
    <source>
        <dbReference type="ARBA" id="ARBA00022989"/>
    </source>
</evidence>
<dbReference type="PANTHER" id="PTHR12428">
    <property type="entry name" value="OXA1"/>
    <property type="match status" value="1"/>
</dbReference>
<dbReference type="GO" id="GO:0005886">
    <property type="term" value="C:plasma membrane"/>
    <property type="evidence" value="ECO:0007669"/>
    <property type="project" value="TreeGrafter"/>
</dbReference>
<feature type="transmembrane region" description="Helical" evidence="6">
    <location>
        <begin position="232"/>
        <end position="252"/>
    </location>
</feature>
<evidence type="ECO:0000256" key="6">
    <source>
        <dbReference type="SAM" id="Phobius"/>
    </source>
</evidence>
<accession>A0A2K8NSY8</accession>
<comment type="similarity">
    <text evidence="5">Belongs to the OXA1/ALB3/YidC family.</text>
</comment>
<gene>
    <name evidence="8" type="primary">yidC</name>
    <name evidence="8" type="ORF">ELUMI_v1c01620</name>
</gene>
<dbReference type="InterPro" id="IPR028055">
    <property type="entry name" value="YidC/Oxa/ALB_C"/>
</dbReference>
<protein>
    <submittedName>
        <fullName evidence="8">Membrane protein insertase YidC</fullName>
    </submittedName>
</protein>
<dbReference type="GO" id="GO:0032977">
    <property type="term" value="F:membrane insertase activity"/>
    <property type="evidence" value="ECO:0007669"/>
    <property type="project" value="InterPro"/>
</dbReference>
<feature type="transmembrane region" description="Helical" evidence="6">
    <location>
        <begin position="158"/>
        <end position="181"/>
    </location>
</feature>
<evidence type="ECO:0000313" key="8">
    <source>
        <dbReference type="EMBL" id="ATZ16887.1"/>
    </source>
</evidence>
<reference evidence="8 9" key="1">
    <citation type="submission" date="2017-11" db="EMBL/GenBank/DDBJ databases">
        <title>Genome sequence of Entomoplasma luminosum PIMN-1 (ATCC 49195).</title>
        <authorList>
            <person name="Lo W.-S."/>
            <person name="Gasparich G.E."/>
            <person name="Kuo C.-H."/>
        </authorList>
    </citation>
    <scope>NUCLEOTIDE SEQUENCE [LARGE SCALE GENOMIC DNA]</scope>
    <source>
        <strain evidence="8 9">PIMN-1</strain>
    </source>
</reference>
<dbReference type="EMBL" id="CP024963">
    <property type="protein sequence ID" value="ATZ16887.1"/>
    <property type="molecule type" value="Genomic_DNA"/>
</dbReference>
<dbReference type="NCBIfam" id="NF002570">
    <property type="entry name" value="PRK02201.1-5"/>
    <property type="match status" value="1"/>
</dbReference>
<feature type="transmembrane region" description="Helical" evidence="6">
    <location>
        <begin position="327"/>
        <end position="353"/>
    </location>
</feature>
<dbReference type="PANTHER" id="PTHR12428:SF65">
    <property type="entry name" value="CYTOCHROME C OXIDASE ASSEMBLY PROTEIN COX18, MITOCHONDRIAL"/>
    <property type="match status" value="1"/>
</dbReference>
<feature type="transmembrane region" description="Helical" evidence="6">
    <location>
        <begin position="121"/>
        <end position="138"/>
    </location>
</feature>
<dbReference type="GO" id="GO:0051205">
    <property type="term" value="P:protein insertion into membrane"/>
    <property type="evidence" value="ECO:0007669"/>
    <property type="project" value="TreeGrafter"/>
</dbReference>
<evidence type="ECO:0000256" key="5">
    <source>
        <dbReference type="RuleBase" id="RU003945"/>
    </source>
</evidence>
<dbReference type="InterPro" id="IPR001708">
    <property type="entry name" value="YidC/ALB3/OXA1/COX18"/>
</dbReference>
<name>A0A2K8NSY8_9MOLU</name>
<keyword evidence="3 6" id="KW-1133">Transmembrane helix</keyword>
<dbReference type="NCBIfam" id="TIGR03592">
    <property type="entry name" value="yidC_oxa1_cterm"/>
    <property type="match status" value="1"/>
</dbReference>
<feature type="domain" description="Membrane insertase YidC/Oxa/ALB C-terminal" evidence="7">
    <location>
        <begin position="163"/>
        <end position="363"/>
    </location>
</feature>
<keyword evidence="2 5" id="KW-0812">Transmembrane</keyword>
<evidence type="ECO:0000256" key="4">
    <source>
        <dbReference type="ARBA" id="ARBA00023136"/>
    </source>
</evidence>
<organism evidence="8 9">
    <name type="scientific">Williamsoniiplasma luminosum</name>
    <dbReference type="NCBI Taxonomy" id="214888"/>
    <lineage>
        <taxon>Bacteria</taxon>
        <taxon>Bacillati</taxon>
        <taxon>Mycoplasmatota</taxon>
        <taxon>Mollicutes</taxon>
        <taxon>Entomoplasmatales</taxon>
        <taxon>Williamsoniiplasma</taxon>
    </lineage>
</organism>
<comment type="subcellular location">
    <subcellularLocation>
        <location evidence="1 5">Membrane</location>
        <topology evidence="1 5">Multi-pass membrane protein</topology>
    </subcellularLocation>
</comment>
<evidence type="ECO:0000256" key="2">
    <source>
        <dbReference type="ARBA" id="ARBA00022692"/>
    </source>
</evidence>
<feature type="transmembrane region" description="Helical" evidence="6">
    <location>
        <begin position="282"/>
        <end position="307"/>
    </location>
</feature>
<proteinExistence type="inferred from homology"/>
<keyword evidence="9" id="KW-1185">Reference proteome</keyword>
<keyword evidence="4 6" id="KW-0472">Membrane</keyword>
<evidence type="ECO:0000313" key="9">
    <source>
        <dbReference type="Proteomes" id="UP000232063"/>
    </source>
</evidence>
<sequence length="402" mass="45266">MYKEHHSVMNHLNPKGAVNKKKDLRAKLKLALKILKIAGFLLIIISMLWGCIQMYQKDYVVSQIIDMTGTKVFAPGTAFEIVITSLGEIGGKTHIGGPEIEYGYNGITSWAEAFSRTGGSLFYGLFVYPMGFLLVGILKGFSGTLNPDLSTSQQQAYGIAAFFSIFFTVLIVKTITLAFSWKSQKNQEKMQMLQLKQAEITAKYKGKKDTQSRQKQQMETSALYKKEGLSPMGAITGSFASLPFLFAIYAVVRSTRALKVANIGAISLIEAPWERLTHGEPIYIVLLVVYFPLQVVSMLLPTILQYVKQKSSTLTEAQRKARKKQLIMQLVMMVVFIFVVATVSSGVAIYWILSSSYQISQTLGFHFYNQKQVKRGDRERQRRLRQMNKTNKQIANKQTTNK</sequence>
<evidence type="ECO:0000259" key="7">
    <source>
        <dbReference type="Pfam" id="PF02096"/>
    </source>
</evidence>
<feature type="transmembrane region" description="Helical" evidence="6">
    <location>
        <begin position="30"/>
        <end position="52"/>
    </location>
</feature>
<dbReference type="AlphaFoldDB" id="A0A2K8NSY8"/>
<dbReference type="OrthoDB" id="394558at2"/>
<dbReference type="Pfam" id="PF02096">
    <property type="entry name" value="60KD_IMP"/>
    <property type="match status" value="1"/>
</dbReference>